<comment type="similarity">
    <text evidence="1">Belongs to the UPF0728 family.</text>
</comment>
<dbReference type="GeneID" id="112126338"/>
<reference evidence="2" key="1">
    <citation type="submission" date="2022-01" db="UniProtKB">
        <authorList>
            <consortium name="EnsemblMetazoa"/>
        </authorList>
    </citation>
    <scope>IDENTIFICATION</scope>
</reference>
<sequence>MTSTEDQRENGKKHGKRHIDPPATWDFLGLVNDETEAEILKERFIRIMASKMFVFKYGPYEFRGLIAHRKNRILGLAKKVQTEIGVKVFLLPIDLFDRLIIEINGFTVFTCKITNMKFDNDCLDYTSELGFIKCLEVVNSIKRDILNESEPCADPIVLMTKSIF</sequence>
<evidence type="ECO:0000313" key="2">
    <source>
        <dbReference type="EnsemblMetazoa" id="XP_024081010.1"/>
    </source>
</evidence>
<dbReference type="RefSeq" id="XP_024081010.1">
    <property type="nucleotide sequence ID" value="XM_024225242.1"/>
</dbReference>
<dbReference type="EnsemblMetazoa" id="XM_024225242.1">
    <property type="protein sequence ID" value="XP_024081010.1"/>
    <property type="gene ID" value="LOC112126338"/>
</dbReference>
<evidence type="ECO:0000313" key="3">
    <source>
        <dbReference type="Proteomes" id="UP000494040"/>
    </source>
</evidence>
<dbReference type="AlphaFoldDB" id="A0A8I6SF98"/>
<dbReference type="OrthoDB" id="10003460at2759"/>
<dbReference type="KEGG" id="clec:112126338"/>
<name>A0A8I6SF98_CIMLE</name>
<keyword evidence="3" id="KW-1185">Reference proteome</keyword>
<accession>A0A8I6SF98</accession>
<dbReference type="InterPro" id="IPR027885">
    <property type="entry name" value="UPF0728"/>
</dbReference>
<protein>
    <submittedName>
        <fullName evidence="2">Uncharacterized protein</fullName>
    </submittedName>
</protein>
<evidence type="ECO:0000256" key="1">
    <source>
        <dbReference type="ARBA" id="ARBA00009973"/>
    </source>
</evidence>
<organism evidence="2 3">
    <name type="scientific">Cimex lectularius</name>
    <name type="common">Bed bug</name>
    <name type="synonym">Acanthia lectularia</name>
    <dbReference type="NCBI Taxonomy" id="79782"/>
    <lineage>
        <taxon>Eukaryota</taxon>
        <taxon>Metazoa</taxon>
        <taxon>Ecdysozoa</taxon>
        <taxon>Arthropoda</taxon>
        <taxon>Hexapoda</taxon>
        <taxon>Insecta</taxon>
        <taxon>Pterygota</taxon>
        <taxon>Neoptera</taxon>
        <taxon>Paraneoptera</taxon>
        <taxon>Hemiptera</taxon>
        <taxon>Heteroptera</taxon>
        <taxon>Panheteroptera</taxon>
        <taxon>Cimicomorpha</taxon>
        <taxon>Cimicidae</taxon>
        <taxon>Cimex</taxon>
    </lineage>
</organism>
<dbReference type="Proteomes" id="UP000494040">
    <property type="component" value="Unassembled WGS sequence"/>
</dbReference>
<dbReference type="Pfam" id="PF15092">
    <property type="entry name" value="UPF0728"/>
    <property type="match status" value="1"/>
</dbReference>
<proteinExistence type="inferred from homology"/>